<keyword evidence="9" id="KW-1185">Reference proteome</keyword>
<keyword evidence="4 6" id="KW-1133">Transmembrane helix</keyword>
<feature type="transmembrane region" description="Helical" evidence="6">
    <location>
        <begin position="179"/>
        <end position="199"/>
    </location>
</feature>
<name>Q5K986_CRYD1</name>
<dbReference type="KEGG" id="cne:CNK02830"/>
<dbReference type="OMA" id="CANIANF"/>
<dbReference type="GO" id="GO:0012505">
    <property type="term" value="C:endomembrane system"/>
    <property type="evidence" value="ECO:0007669"/>
    <property type="project" value="UniProtKB-SubCell"/>
</dbReference>
<feature type="transmembrane region" description="Helical" evidence="6">
    <location>
        <begin position="330"/>
        <end position="349"/>
    </location>
</feature>
<dbReference type="STRING" id="214684.Q5K986"/>
<keyword evidence="2" id="KW-0813">Transport</keyword>
<keyword evidence="3 6" id="KW-0812">Transmembrane</keyword>
<evidence type="ECO:0000256" key="2">
    <source>
        <dbReference type="ARBA" id="ARBA00022448"/>
    </source>
</evidence>
<dbReference type="RefSeq" id="XP_024513785.1">
    <property type="nucleotide sequence ID" value="XM_024658095.1"/>
</dbReference>
<proteinExistence type="predicted"/>
<evidence type="ECO:0000313" key="8">
    <source>
        <dbReference type="EMBL" id="AAW46361.1"/>
    </source>
</evidence>
<dbReference type="PaxDb" id="214684-Q5K986"/>
<feature type="transmembrane region" description="Helical" evidence="6">
    <location>
        <begin position="220"/>
        <end position="239"/>
    </location>
</feature>
<dbReference type="SUPFAM" id="SSF103473">
    <property type="entry name" value="MFS general substrate transporter"/>
    <property type="match status" value="1"/>
</dbReference>
<dbReference type="OrthoDB" id="3437016at2759"/>
<dbReference type="InterPro" id="IPR036259">
    <property type="entry name" value="MFS_trans_sf"/>
</dbReference>
<keyword evidence="5 6" id="KW-0472">Membrane</keyword>
<feature type="transmembrane region" description="Helical" evidence="6">
    <location>
        <begin position="117"/>
        <end position="142"/>
    </location>
</feature>
<comment type="subcellular location">
    <subcellularLocation>
        <location evidence="1">Endomembrane system</location>
        <topology evidence="1">Multi-pass membrane protein</topology>
    </subcellularLocation>
</comment>
<evidence type="ECO:0000256" key="5">
    <source>
        <dbReference type="ARBA" id="ARBA00023136"/>
    </source>
</evidence>
<dbReference type="PROSITE" id="PS50850">
    <property type="entry name" value="MFS"/>
    <property type="match status" value="1"/>
</dbReference>
<dbReference type="InterPro" id="IPR011701">
    <property type="entry name" value="MFS"/>
</dbReference>
<dbReference type="PANTHER" id="PTHR23501:SF191">
    <property type="entry name" value="VACUOLAR BASIC AMINO ACID TRANSPORTER 4"/>
    <property type="match status" value="1"/>
</dbReference>
<feature type="domain" description="Major facilitator superfamily (MFS) profile" evidence="7">
    <location>
        <begin position="27"/>
        <end position="358"/>
    </location>
</feature>
<dbReference type="PANTHER" id="PTHR23501">
    <property type="entry name" value="MAJOR FACILITATOR SUPERFAMILY"/>
    <property type="match status" value="1"/>
</dbReference>
<accession>Q5K986</accession>
<reference evidence="8 9" key="1">
    <citation type="journal article" date="2005" name="Science">
        <title>The genome of the basidiomycetous yeast and human pathogen Cryptococcus neoformans.</title>
        <authorList>
            <person name="Loftus B.J."/>
            <person name="Fung E."/>
            <person name="Roncaglia P."/>
            <person name="Rowley D."/>
            <person name="Amedeo P."/>
            <person name="Bruno D."/>
            <person name="Vamathevan J."/>
            <person name="Miranda M."/>
            <person name="Anderson I.J."/>
            <person name="Fraser J.A."/>
            <person name="Allen J.E."/>
            <person name="Bosdet I.E."/>
            <person name="Brent M.R."/>
            <person name="Chiu R."/>
            <person name="Doering T.L."/>
            <person name="Donlin M.J."/>
            <person name="D'Souza C.A."/>
            <person name="Fox D.S."/>
            <person name="Grinberg V."/>
            <person name="Fu J."/>
            <person name="Fukushima M."/>
            <person name="Haas B.J."/>
            <person name="Huang J.C."/>
            <person name="Janbon G."/>
            <person name="Jones S.J."/>
            <person name="Koo H.L."/>
            <person name="Krzywinski M.I."/>
            <person name="Kwon-Chung J.K."/>
            <person name="Lengeler K.B."/>
            <person name="Maiti R."/>
            <person name="Marra M.A."/>
            <person name="Marra R.E."/>
            <person name="Mathewson C.A."/>
            <person name="Mitchell T.G."/>
            <person name="Pertea M."/>
            <person name="Riggs F.R."/>
            <person name="Salzberg S.L."/>
            <person name="Schein J.E."/>
            <person name="Shvartsbeyn A."/>
            <person name="Shin H."/>
            <person name="Shumway M."/>
            <person name="Specht C.A."/>
            <person name="Suh B.B."/>
            <person name="Tenney A."/>
            <person name="Utterback T.R."/>
            <person name="Wickes B.L."/>
            <person name="Wortman J.R."/>
            <person name="Wye N.H."/>
            <person name="Kronstad J.W."/>
            <person name="Lodge J.K."/>
            <person name="Heitman J."/>
            <person name="Davis R.W."/>
            <person name="Fraser C.M."/>
            <person name="Hyman R.W."/>
        </authorList>
    </citation>
    <scope>NUCLEOTIDE SEQUENCE [LARGE SCALE GENOMIC DNA]</scope>
    <source>
        <strain evidence="9">JEC21 / ATCC MYA-565</strain>
    </source>
</reference>
<evidence type="ECO:0000259" key="7">
    <source>
        <dbReference type="PROSITE" id="PS50850"/>
    </source>
</evidence>
<organism evidence="8 9">
    <name type="scientific">Cryptococcus deneoformans (strain JEC21 / ATCC MYA-565)</name>
    <name type="common">Cryptococcus neoformans var. neoformans serotype D</name>
    <dbReference type="NCBI Taxonomy" id="214684"/>
    <lineage>
        <taxon>Eukaryota</taxon>
        <taxon>Fungi</taxon>
        <taxon>Dikarya</taxon>
        <taxon>Basidiomycota</taxon>
        <taxon>Agaricomycotina</taxon>
        <taxon>Tremellomycetes</taxon>
        <taxon>Tremellales</taxon>
        <taxon>Cryptococcaceae</taxon>
        <taxon>Cryptococcus</taxon>
        <taxon>Cryptococcus neoformans species complex</taxon>
    </lineage>
</organism>
<dbReference type="GeneID" id="3254676"/>
<evidence type="ECO:0000256" key="4">
    <source>
        <dbReference type="ARBA" id="ARBA00022989"/>
    </source>
</evidence>
<dbReference type="Pfam" id="PF07690">
    <property type="entry name" value="MFS_1"/>
    <property type="match status" value="1"/>
</dbReference>
<dbReference type="VEuPathDB" id="FungiDB:CNK02830"/>
<evidence type="ECO:0000256" key="3">
    <source>
        <dbReference type="ARBA" id="ARBA00022692"/>
    </source>
</evidence>
<dbReference type="AlphaFoldDB" id="Q5K986"/>
<feature type="transmembrane region" description="Helical" evidence="6">
    <location>
        <begin position="251"/>
        <end position="268"/>
    </location>
</feature>
<dbReference type="Gene3D" id="1.20.1720.10">
    <property type="entry name" value="Multidrug resistance protein D"/>
    <property type="match status" value="1"/>
</dbReference>
<gene>
    <name evidence="8" type="ordered locus">CNK02830</name>
</gene>
<dbReference type="InParanoid" id="Q5K986"/>
<evidence type="ECO:0000256" key="6">
    <source>
        <dbReference type="SAM" id="Phobius"/>
    </source>
</evidence>
<dbReference type="Proteomes" id="UP000002149">
    <property type="component" value="Chromosome 11"/>
</dbReference>
<protein>
    <submittedName>
        <fullName evidence="8">Multidrug transporter, putative</fullName>
    </submittedName>
</protein>
<sequence length="358" mass="38517">MSERTPLVPKISQKSSGFLSNLDYVLILPALLSNNFFAAFESTIAASTQGAVGTEFNSSDHVAWVAISYLTVSTAVQPLYGRASDLFGRTRLYVLSLAVFALGCLGCGLSNNLGQMIAARAICGIGGGGLITVSQVCAWDVLPMRLRPLYQAANNVTYGLGAALGASLGGILSDSIGWRFAYFFPVPLTIFSIVVFLCRASPKLLEIQAGKTNSFQKKDIDSLGSVLLMTSITLFMLVINLGGSTIPWSSSANPILLVFSVITTLAFFQHEKRVKLPVLPINLLTNRRMVPQVGLNLFGAMTIFGTLYLIPVFFQTTLLTSASVASRRLLYPTLTAPIASIVTGIFLHCHRRATARSY</sequence>
<dbReference type="eggNOG" id="KOG0254">
    <property type="taxonomic scope" value="Eukaryota"/>
</dbReference>
<dbReference type="GO" id="GO:0022857">
    <property type="term" value="F:transmembrane transporter activity"/>
    <property type="evidence" value="ECO:0007669"/>
    <property type="project" value="InterPro"/>
</dbReference>
<evidence type="ECO:0000256" key="1">
    <source>
        <dbReference type="ARBA" id="ARBA00004127"/>
    </source>
</evidence>
<evidence type="ECO:0000313" key="9">
    <source>
        <dbReference type="Proteomes" id="UP000002149"/>
    </source>
</evidence>
<dbReference type="HOGENOM" id="CLU_000960_10_0_1"/>
<feature type="transmembrane region" description="Helical" evidence="6">
    <location>
        <begin position="289"/>
        <end position="310"/>
    </location>
</feature>
<dbReference type="InterPro" id="IPR020846">
    <property type="entry name" value="MFS_dom"/>
</dbReference>
<feature type="transmembrane region" description="Helical" evidence="6">
    <location>
        <begin position="92"/>
        <end position="111"/>
    </location>
</feature>
<dbReference type="EMBL" id="AE017351">
    <property type="protein sequence ID" value="AAW46361.1"/>
    <property type="molecule type" value="Genomic_DNA"/>
</dbReference>